<reference evidence="1 2" key="1">
    <citation type="journal article" date="2024" name="bioRxiv">
        <title>A reference genome for Trichogramma kaykai: A tiny desert-dwelling parasitoid wasp with competing sex-ratio distorters.</title>
        <authorList>
            <person name="Culotta J."/>
            <person name="Lindsey A.R."/>
        </authorList>
    </citation>
    <scope>NUCLEOTIDE SEQUENCE [LARGE SCALE GENOMIC DNA]</scope>
    <source>
        <strain evidence="1 2">KSX58</strain>
    </source>
</reference>
<evidence type="ECO:0000313" key="1">
    <source>
        <dbReference type="EMBL" id="KAL3394564.1"/>
    </source>
</evidence>
<comment type="caution">
    <text evidence="1">The sequence shown here is derived from an EMBL/GenBank/DDBJ whole genome shotgun (WGS) entry which is preliminary data.</text>
</comment>
<evidence type="ECO:0000313" key="2">
    <source>
        <dbReference type="Proteomes" id="UP001627154"/>
    </source>
</evidence>
<sequence length="381" mass="43183">MKTVRANLAIARQAGKDRYLEVIDNLVAAEKALDEQIKSLGYLIIDIGKFKQHRSQLNTSFDSIPDDVVSGFQLTPTSSRVSAHSTSNNQPSEILQIKTDEIGNLVESFLEDFKLELSELSTRYNKTEQIKKEALHVSILDQKPTTGFWQDVRNKFYEFVYAKAESEDSEAYKTVIQTEQEEQVAPTNIKIENNLKINNTLIVPMAVNHNRGPSFKDILRLVPNFSGRDKNEAISFVKGCRHAKKLVDVAQQGEFIKLLPMKLSGIALETIDTSNNNKIDLLTNFIEGNFGTNKLFYELYGELSKLKQGNKEGVLAFYARLKDLGRDITAAARHDEKDAPPFEENLNNDLLITFKRGFHWELKVRLNNANTLEEARSEAIK</sequence>
<dbReference type="Proteomes" id="UP001627154">
    <property type="component" value="Unassembled WGS sequence"/>
</dbReference>
<proteinExistence type="predicted"/>
<accession>A0ABD2WPC1</accession>
<name>A0ABD2WPC1_9HYME</name>
<dbReference type="EMBL" id="JBJJXI010000092">
    <property type="protein sequence ID" value="KAL3394564.1"/>
    <property type="molecule type" value="Genomic_DNA"/>
</dbReference>
<dbReference type="AlphaFoldDB" id="A0ABD2WPC1"/>
<protein>
    <submittedName>
        <fullName evidence="1">Uncharacterized protein</fullName>
    </submittedName>
</protein>
<keyword evidence="2" id="KW-1185">Reference proteome</keyword>
<organism evidence="1 2">
    <name type="scientific">Trichogramma kaykai</name>
    <dbReference type="NCBI Taxonomy" id="54128"/>
    <lineage>
        <taxon>Eukaryota</taxon>
        <taxon>Metazoa</taxon>
        <taxon>Ecdysozoa</taxon>
        <taxon>Arthropoda</taxon>
        <taxon>Hexapoda</taxon>
        <taxon>Insecta</taxon>
        <taxon>Pterygota</taxon>
        <taxon>Neoptera</taxon>
        <taxon>Endopterygota</taxon>
        <taxon>Hymenoptera</taxon>
        <taxon>Apocrita</taxon>
        <taxon>Proctotrupomorpha</taxon>
        <taxon>Chalcidoidea</taxon>
        <taxon>Trichogrammatidae</taxon>
        <taxon>Trichogramma</taxon>
    </lineage>
</organism>
<gene>
    <name evidence="1" type="ORF">TKK_011554</name>
</gene>